<comment type="caution">
    <text evidence="2">The sequence shown here is derived from an EMBL/GenBank/DDBJ whole genome shotgun (WGS) entry which is preliminary data.</text>
</comment>
<accession>A0A1G1YZI2</accession>
<gene>
    <name evidence="2" type="ORF">A3D47_02525</name>
</gene>
<dbReference type="AlphaFoldDB" id="A0A1G1YZI2"/>
<dbReference type="Proteomes" id="UP000178651">
    <property type="component" value="Unassembled WGS sequence"/>
</dbReference>
<name>A0A1G1YZI2_9BACT</name>
<protein>
    <recommendedName>
        <fullName evidence="4">Major facilitator superfamily (MFS) profile domain-containing protein</fullName>
    </recommendedName>
</protein>
<dbReference type="InterPro" id="IPR036259">
    <property type="entry name" value="MFS_trans_sf"/>
</dbReference>
<feature type="transmembrane region" description="Helical" evidence="1">
    <location>
        <begin position="117"/>
        <end position="138"/>
    </location>
</feature>
<dbReference type="Gene3D" id="1.20.1250.20">
    <property type="entry name" value="MFS general substrate transporter like domains"/>
    <property type="match status" value="1"/>
</dbReference>
<feature type="transmembrane region" description="Helical" evidence="1">
    <location>
        <begin position="144"/>
        <end position="162"/>
    </location>
</feature>
<dbReference type="EMBL" id="MHIU01000023">
    <property type="protein sequence ID" value="OGY57785.1"/>
    <property type="molecule type" value="Genomic_DNA"/>
</dbReference>
<sequence>MVFILGLFAPFYAIFVERIGGSIAFAGFSWGVLLIVAGTLIFLFSNWELKVKEPELLIAFGHIVRGVVFLSYAFMGSMTQLIVTQVLWGIAIALSAPAFDSIYSAHTDKDGAISEWGGWEGIAAISAGSAALIGGLIIEGFGYQPVFLSMTAISVGLGIYIWRLPREVL</sequence>
<reference evidence="2 3" key="1">
    <citation type="journal article" date="2016" name="Nat. Commun.">
        <title>Thousands of microbial genomes shed light on interconnected biogeochemical processes in an aquifer system.</title>
        <authorList>
            <person name="Anantharaman K."/>
            <person name="Brown C.T."/>
            <person name="Hug L.A."/>
            <person name="Sharon I."/>
            <person name="Castelle C.J."/>
            <person name="Probst A.J."/>
            <person name="Thomas B.C."/>
            <person name="Singh A."/>
            <person name="Wilkins M.J."/>
            <person name="Karaoz U."/>
            <person name="Brodie E.L."/>
            <person name="Williams K.H."/>
            <person name="Hubbard S.S."/>
            <person name="Banfield J.F."/>
        </authorList>
    </citation>
    <scope>NUCLEOTIDE SEQUENCE [LARGE SCALE GENOMIC DNA]</scope>
</reference>
<evidence type="ECO:0000256" key="1">
    <source>
        <dbReference type="SAM" id="Phobius"/>
    </source>
</evidence>
<feature type="transmembrane region" description="Helical" evidence="1">
    <location>
        <begin position="86"/>
        <end position="105"/>
    </location>
</feature>
<dbReference type="SUPFAM" id="SSF103473">
    <property type="entry name" value="MFS general substrate transporter"/>
    <property type="match status" value="1"/>
</dbReference>
<keyword evidence="1" id="KW-0812">Transmembrane</keyword>
<proteinExistence type="predicted"/>
<organism evidence="2 3">
    <name type="scientific">Candidatus Colwellbacteria bacterium RIFCSPHIGHO2_02_FULL_43_15</name>
    <dbReference type="NCBI Taxonomy" id="1797686"/>
    <lineage>
        <taxon>Bacteria</taxon>
        <taxon>Candidatus Colwelliibacteriota</taxon>
    </lineage>
</organism>
<feature type="transmembrane region" description="Helical" evidence="1">
    <location>
        <begin position="23"/>
        <end position="44"/>
    </location>
</feature>
<keyword evidence="1" id="KW-1133">Transmembrane helix</keyword>
<keyword evidence="1" id="KW-0472">Membrane</keyword>
<feature type="transmembrane region" description="Helical" evidence="1">
    <location>
        <begin position="56"/>
        <end position="74"/>
    </location>
</feature>
<evidence type="ECO:0000313" key="3">
    <source>
        <dbReference type="Proteomes" id="UP000178651"/>
    </source>
</evidence>
<evidence type="ECO:0008006" key="4">
    <source>
        <dbReference type="Google" id="ProtNLM"/>
    </source>
</evidence>
<evidence type="ECO:0000313" key="2">
    <source>
        <dbReference type="EMBL" id="OGY57785.1"/>
    </source>
</evidence>